<keyword evidence="2 6" id="KW-1003">Cell membrane</keyword>
<keyword evidence="5 6" id="KW-0472">Membrane</keyword>
<dbReference type="InterPro" id="IPR013604">
    <property type="entry name" value="7TM_chemorcpt"/>
</dbReference>
<evidence type="ECO:0000313" key="8">
    <source>
        <dbReference type="Proteomes" id="UP001153709"/>
    </source>
</evidence>
<evidence type="ECO:0000256" key="5">
    <source>
        <dbReference type="ARBA" id="ARBA00023136"/>
    </source>
</evidence>
<gene>
    <name evidence="7" type="ORF">DIABBA_LOCUS9947</name>
</gene>
<organism evidence="7 8">
    <name type="scientific">Diabrotica balteata</name>
    <name type="common">Banded cucumber beetle</name>
    <dbReference type="NCBI Taxonomy" id="107213"/>
    <lineage>
        <taxon>Eukaryota</taxon>
        <taxon>Metazoa</taxon>
        <taxon>Ecdysozoa</taxon>
        <taxon>Arthropoda</taxon>
        <taxon>Hexapoda</taxon>
        <taxon>Insecta</taxon>
        <taxon>Pterygota</taxon>
        <taxon>Neoptera</taxon>
        <taxon>Endopterygota</taxon>
        <taxon>Coleoptera</taxon>
        <taxon>Polyphaga</taxon>
        <taxon>Cucujiformia</taxon>
        <taxon>Chrysomeloidea</taxon>
        <taxon>Chrysomelidae</taxon>
        <taxon>Galerucinae</taxon>
        <taxon>Diabroticina</taxon>
        <taxon>Diabroticites</taxon>
        <taxon>Diabrotica</taxon>
    </lineage>
</organism>
<comment type="similarity">
    <text evidence="6">Belongs to the insect chemoreceptor superfamily. Gustatory receptor (GR) family.</text>
</comment>
<keyword evidence="4 6" id="KW-1133">Transmembrane helix</keyword>
<dbReference type="Proteomes" id="UP001153709">
    <property type="component" value="Chromosome 6"/>
</dbReference>
<feature type="transmembrane region" description="Helical" evidence="6">
    <location>
        <begin position="66"/>
        <end position="90"/>
    </location>
</feature>
<keyword evidence="6" id="KW-0807">Transducer</keyword>
<keyword evidence="3 6" id="KW-0812">Transmembrane</keyword>
<dbReference type="Pfam" id="PF08395">
    <property type="entry name" value="7tm_7"/>
    <property type="match status" value="1"/>
</dbReference>
<name>A0A9P0DYG2_DIABA</name>
<dbReference type="GO" id="GO:0007165">
    <property type="term" value="P:signal transduction"/>
    <property type="evidence" value="ECO:0007669"/>
    <property type="project" value="UniProtKB-KW"/>
</dbReference>
<comment type="caution">
    <text evidence="6">Lacks conserved residue(s) required for the propagation of feature annotation.</text>
</comment>
<protein>
    <recommendedName>
        <fullName evidence="6">Gustatory receptor</fullName>
    </recommendedName>
</protein>
<accession>A0A9P0DYG2</accession>
<dbReference type="OrthoDB" id="6748673at2759"/>
<keyword evidence="8" id="KW-1185">Reference proteome</keyword>
<reference evidence="7" key="1">
    <citation type="submission" date="2022-01" db="EMBL/GenBank/DDBJ databases">
        <authorList>
            <person name="King R."/>
        </authorList>
    </citation>
    <scope>NUCLEOTIDE SEQUENCE</scope>
</reference>
<evidence type="ECO:0000256" key="6">
    <source>
        <dbReference type="RuleBase" id="RU363108"/>
    </source>
</evidence>
<feature type="transmembrane region" description="Helical" evidence="6">
    <location>
        <begin position="102"/>
        <end position="119"/>
    </location>
</feature>
<comment type="subcellular location">
    <subcellularLocation>
        <location evidence="1 6">Cell membrane</location>
        <topology evidence="1 6">Multi-pass membrane protein</topology>
    </subcellularLocation>
</comment>
<feature type="transmembrane region" description="Helical" evidence="6">
    <location>
        <begin position="165"/>
        <end position="190"/>
    </location>
</feature>
<proteinExistence type="inferred from homology"/>
<evidence type="ECO:0000256" key="2">
    <source>
        <dbReference type="ARBA" id="ARBA00022475"/>
    </source>
</evidence>
<dbReference type="GO" id="GO:0005886">
    <property type="term" value="C:plasma membrane"/>
    <property type="evidence" value="ECO:0007669"/>
    <property type="project" value="UniProtKB-SubCell"/>
</dbReference>
<keyword evidence="6" id="KW-0675">Receptor</keyword>
<evidence type="ECO:0000256" key="3">
    <source>
        <dbReference type="ARBA" id="ARBA00022692"/>
    </source>
</evidence>
<dbReference type="AlphaFoldDB" id="A0A9P0DYG2"/>
<dbReference type="EMBL" id="OU898281">
    <property type="protein sequence ID" value="CAH1282310.1"/>
    <property type="molecule type" value="Genomic_DNA"/>
</dbReference>
<evidence type="ECO:0000313" key="7">
    <source>
        <dbReference type="EMBL" id="CAH1282310.1"/>
    </source>
</evidence>
<dbReference type="GO" id="GO:0050909">
    <property type="term" value="P:sensory perception of taste"/>
    <property type="evidence" value="ECO:0007669"/>
    <property type="project" value="InterPro"/>
</dbReference>
<comment type="function">
    <text evidence="6">Gustatory receptor which mediates acceptance or avoidance behavior, depending on its substrates.</text>
</comment>
<evidence type="ECO:0000256" key="4">
    <source>
        <dbReference type="ARBA" id="ARBA00022989"/>
    </source>
</evidence>
<evidence type="ECO:0000256" key="1">
    <source>
        <dbReference type="ARBA" id="ARBA00004651"/>
    </source>
</evidence>
<sequence length="294" mass="34688">MKDIDDSNNISDFMGVIHYKICRENHPATDELLEMKPAEIIEYLRIYHEELSMCIYSWNKSMDPYFLIHTVIELGMLIIHWYAVIAYMVYSFKDPQAHTIHLINWAYVIFHTYSLFLFLKNAQQLKNMVNGLINFLLEYSTRVSNPDEHQQIRFFIEKIKNHRPFTASGVFTIDLGIAGPVVFLMLFMLVQVDSAPGHTHHHVHHRIHVPHKVKTIYHTKIIKVPEHHHYYHEKEKIVPVEVHKEEPLYPPLKEEDFGEISHHSLYGSEHNILKKHAPAYSKDSHKRKVSSKIK</sequence>